<accession>A0ABN9XVC0</accession>
<dbReference type="Proteomes" id="UP001189429">
    <property type="component" value="Unassembled WGS sequence"/>
</dbReference>
<comment type="caution">
    <text evidence="2">The sequence shown here is derived from an EMBL/GenBank/DDBJ whole genome shotgun (WGS) entry which is preliminary data.</text>
</comment>
<feature type="region of interest" description="Disordered" evidence="1">
    <location>
        <begin position="60"/>
        <end position="182"/>
    </location>
</feature>
<reference evidence="2" key="1">
    <citation type="submission" date="2023-10" db="EMBL/GenBank/DDBJ databases">
        <authorList>
            <person name="Chen Y."/>
            <person name="Shah S."/>
            <person name="Dougan E. K."/>
            <person name="Thang M."/>
            <person name="Chan C."/>
        </authorList>
    </citation>
    <scope>NUCLEOTIDE SEQUENCE [LARGE SCALE GENOMIC DNA]</scope>
</reference>
<gene>
    <name evidence="2" type="ORF">PCOR1329_LOCUS80161</name>
</gene>
<dbReference type="EMBL" id="CAUYUJ010021330">
    <property type="protein sequence ID" value="CAK0904007.1"/>
    <property type="molecule type" value="Genomic_DNA"/>
</dbReference>
<sequence>MAGDSSSEVEMVSSHLIPHTGGPMTAAAAPRLWPCRSCGETSMIAVGVCNTCYPAVDAARGPKRGKFGRAVKGGASQSDGVTDATGDGPHPEARCSDGRDRVDEADGTPAAPHLDQPTGGGGSPDTQDLDPSPPAAPRRKPSAAPMRKPAAADGHGGSRLSDNVAAGVSSHQHPHSSCVDFGPETEFERRKLLRVMTDLCDTTVSSYQISHAQLLVILLVLDGEHWRAHNKHTFRYTDGAWDQTEYLEILPWDMLTALEGLPVKLGTWQGDGEPPEEWSPPEWTWAAIKPRLHSHLSRDGDSAQSLRAVVWRGNWSLRCADMLNSLKKACDAGSFKVSLTELRARKCSTPKPRSRGVALKDVNLNEDWQEAPKSPDNNCYFRVPYSYHWIEAKLTRFLEDLYHDNEDVFKLELAFFKLAFMRIRSGKMKFKIGSGGDGKHMEAVLEQNLLGFGNCHYMDCSCLLERSEFKKSGGLAWNQSIVRIQEIDGAARFLSDIWKRFIVDEEIDCGENFGFTETLKFGESMKDQKLNFENIHVIDDAGGGAKVLAQLSRRVVCCRMGKAEGRFKKIPRDELEDFLSHPFTAVPFLRVWCIPFFLKHTETDVKTMINDMKSVSQRLFDNTEWIARCLSRSKEPPPGDNDGRADAYDKIIADAHAGTPMRPFIKEYVINKLPWM</sequence>
<name>A0ABN9XVC0_9DINO</name>
<evidence type="ECO:0000313" key="3">
    <source>
        <dbReference type="Proteomes" id="UP001189429"/>
    </source>
</evidence>
<organism evidence="2 3">
    <name type="scientific">Prorocentrum cordatum</name>
    <dbReference type="NCBI Taxonomy" id="2364126"/>
    <lineage>
        <taxon>Eukaryota</taxon>
        <taxon>Sar</taxon>
        <taxon>Alveolata</taxon>
        <taxon>Dinophyceae</taxon>
        <taxon>Prorocentrales</taxon>
        <taxon>Prorocentraceae</taxon>
        <taxon>Prorocentrum</taxon>
    </lineage>
</organism>
<proteinExistence type="predicted"/>
<keyword evidence="3" id="KW-1185">Reference proteome</keyword>
<evidence type="ECO:0000313" key="2">
    <source>
        <dbReference type="EMBL" id="CAK0904007.1"/>
    </source>
</evidence>
<protein>
    <submittedName>
        <fullName evidence="2">Uncharacterized protein</fullName>
    </submittedName>
</protein>
<feature type="region of interest" description="Disordered" evidence="1">
    <location>
        <begin position="1"/>
        <end position="26"/>
    </location>
</feature>
<evidence type="ECO:0000256" key="1">
    <source>
        <dbReference type="SAM" id="MobiDB-lite"/>
    </source>
</evidence>
<feature type="compositionally biased region" description="Basic and acidic residues" evidence="1">
    <location>
        <begin position="89"/>
        <end position="104"/>
    </location>
</feature>
<feature type="compositionally biased region" description="Low complexity" evidence="1">
    <location>
        <begin position="142"/>
        <end position="152"/>
    </location>
</feature>